<organism evidence="1 2">
    <name type="scientific">Providencia rettgeri</name>
    <dbReference type="NCBI Taxonomy" id="587"/>
    <lineage>
        <taxon>Bacteria</taxon>
        <taxon>Pseudomonadati</taxon>
        <taxon>Pseudomonadota</taxon>
        <taxon>Gammaproteobacteria</taxon>
        <taxon>Enterobacterales</taxon>
        <taxon>Morganellaceae</taxon>
        <taxon>Providencia</taxon>
    </lineage>
</organism>
<evidence type="ECO:0000313" key="1">
    <source>
        <dbReference type="EMBL" id="OZS72279.1"/>
    </source>
</evidence>
<dbReference type="Proteomes" id="UP000216001">
    <property type="component" value="Unassembled WGS sequence"/>
</dbReference>
<accession>A0A264VLX4</accession>
<gene>
    <name evidence="1" type="ORF">CHI95_22490</name>
</gene>
<comment type="caution">
    <text evidence="1">The sequence shown here is derived from an EMBL/GenBank/DDBJ whole genome shotgun (WGS) entry which is preliminary data.</text>
</comment>
<proteinExistence type="predicted"/>
<protein>
    <submittedName>
        <fullName evidence="1">Uncharacterized protein</fullName>
    </submittedName>
</protein>
<dbReference type="RefSeq" id="WP_094963008.1">
    <property type="nucleotide sequence ID" value="NZ_NOWC01000040.1"/>
</dbReference>
<evidence type="ECO:0000313" key="2">
    <source>
        <dbReference type="Proteomes" id="UP000216001"/>
    </source>
</evidence>
<sequence length="161" mass="18642">MDEIIDYPRGMPLPIRADKNMTIDTGFRTDQPQVGAPIFQPLTDDLKTVWSVRWVLRREQERRFAQWLRSPNYLDNGKRWFRMEIDLGGSGLQEQIVHFVQMPVQTSIVAGVVTWTGSIICRKLNNTDDEFGDLIVELLPEEWGLLDIVVTEKLPRCKGEK</sequence>
<dbReference type="AlphaFoldDB" id="A0A264VLX4"/>
<reference evidence="1 2" key="1">
    <citation type="submission" date="2017-07" db="EMBL/GenBank/DDBJ databases">
        <title>blaIMP-27 on transferable plasmids in Proteus mirabilis and Providencia rettgeri.</title>
        <authorList>
            <person name="Potter R."/>
        </authorList>
    </citation>
    <scope>NUCLEOTIDE SEQUENCE [LARGE SCALE GENOMIC DNA]</scope>
    <source>
        <strain evidence="1 2">PR1</strain>
    </source>
</reference>
<dbReference type="EMBL" id="NOWC01000040">
    <property type="protein sequence ID" value="OZS72279.1"/>
    <property type="molecule type" value="Genomic_DNA"/>
</dbReference>
<name>A0A264VLX4_PRORE</name>